<feature type="chain" id="PRO_5038419193" evidence="2">
    <location>
        <begin position="21"/>
        <end position="257"/>
    </location>
</feature>
<feature type="region of interest" description="Disordered" evidence="1">
    <location>
        <begin position="24"/>
        <end position="66"/>
    </location>
</feature>
<organism evidence="3 4">
    <name type="scientific">Planococcus rifietoensis</name>
    <dbReference type="NCBI Taxonomy" id="200991"/>
    <lineage>
        <taxon>Bacteria</taxon>
        <taxon>Bacillati</taxon>
        <taxon>Bacillota</taxon>
        <taxon>Bacilli</taxon>
        <taxon>Bacillales</taxon>
        <taxon>Caryophanaceae</taxon>
        <taxon>Planococcus</taxon>
    </lineage>
</organism>
<dbReference type="PANTHER" id="PTHR47245">
    <property type="entry name" value="PEPTIDYLPROLYL ISOMERASE"/>
    <property type="match status" value="1"/>
</dbReference>
<feature type="signal peptide" evidence="2">
    <location>
        <begin position="1"/>
        <end position="20"/>
    </location>
</feature>
<dbReference type="RefSeq" id="WP_058382015.1">
    <property type="nucleotide sequence ID" value="NZ_CP013659.2"/>
</dbReference>
<proteinExistence type="predicted"/>
<dbReference type="Pfam" id="PF13624">
    <property type="entry name" value="SurA_N_3"/>
    <property type="match status" value="1"/>
</dbReference>
<feature type="compositionally biased region" description="Low complexity" evidence="1">
    <location>
        <begin position="54"/>
        <end position="65"/>
    </location>
</feature>
<gene>
    <name evidence="3" type="ORF">AUC31_08775</name>
</gene>
<dbReference type="PROSITE" id="PS51257">
    <property type="entry name" value="PROKAR_LIPOPROTEIN"/>
    <property type="match status" value="1"/>
</dbReference>
<dbReference type="STRING" id="200991.AUC31_08775"/>
<evidence type="ECO:0000313" key="4">
    <source>
        <dbReference type="Proteomes" id="UP000067683"/>
    </source>
</evidence>
<feature type="compositionally biased region" description="Acidic residues" evidence="1">
    <location>
        <begin position="39"/>
        <end position="53"/>
    </location>
</feature>
<dbReference type="Gene3D" id="1.10.4030.10">
    <property type="entry name" value="Porin chaperone SurA, peptide-binding domain"/>
    <property type="match status" value="1"/>
</dbReference>
<dbReference type="PANTHER" id="PTHR47245:SF2">
    <property type="entry name" value="PEPTIDYL-PROLYL CIS-TRANS ISOMERASE HP_0175-RELATED"/>
    <property type="match status" value="1"/>
</dbReference>
<reference evidence="3" key="1">
    <citation type="submission" date="2016-01" db="EMBL/GenBank/DDBJ databases">
        <title>Complete genome of Planococcus rifietoensis type strain M8.</title>
        <authorList>
            <person name="See-Too W.S."/>
        </authorList>
    </citation>
    <scope>NUCLEOTIDE SEQUENCE [LARGE SCALE GENOMIC DNA]</scope>
    <source>
        <strain evidence="3">M8</strain>
    </source>
</reference>
<keyword evidence="3" id="KW-0413">Isomerase</keyword>
<evidence type="ECO:0000313" key="3">
    <source>
        <dbReference type="EMBL" id="ALS75308.1"/>
    </source>
</evidence>
<dbReference type="InterPro" id="IPR027304">
    <property type="entry name" value="Trigger_fact/SurA_dom_sf"/>
</dbReference>
<dbReference type="Proteomes" id="UP000067683">
    <property type="component" value="Chromosome"/>
</dbReference>
<keyword evidence="2" id="KW-0732">Signal</keyword>
<dbReference type="OrthoDB" id="4775280at2"/>
<dbReference type="EMBL" id="CP013659">
    <property type="protein sequence ID" value="ALS75308.1"/>
    <property type="molecule type" value="Genomic_DNA"/>
</dbReference>
<protein>
    <submittedName>
        <fullName evidence="3">Peptidylprolyl isomerase</fullName>
    </submittedName>
</protein>
<dbReference type="InterPro" id="IPR050245">
    <property type="entry name" value="PrsA_foldase"/>
</dbReference>
<evidence type="ECO:0000256" key="2">
    <source>
        <dbReference type="SAM" id="SignalP"/>
    </source>
</evidence>
<sequence>MIKKMTFVFAPFALALVLGACSDNEESTANEEAAAPETEQAEGTEENTEEAAGSEEAAPAESALELPEEDAVVAVVNGEEIQGKVYNSVARQFESTLASQGQDPSTEENLQLIEDEAMSVVIGNAVLLQDAKDKGHEADDAVVEERMEELKANFEDEEAMNEALAETGFTLEEMEEQLREQLVYESYMEEEIDSPEVTDEEVQAAYDQFVESSEEEAPAFEEMEPTIRQSLQEQKDQEATFARVEELREEAEVEVKL</sequence>
<name>A0A0U2Z803_9BACL</name>
<dbReference type="AlphaFoldDB" id="A0A0U2Z803"/>
<dbReference type="GO" id="GO:0016853">
    <property type="term" value="F:isomerase activity"/>
    <property type="evidence" value="ECO:0007669"/>
    <property type="project" value="UniProtKB-KW"/>
</dbReference>
<keyword evidence="4" id="KW-1185">Reference proteome</keyword>
<dbReference type="KEGG" id="prt:AUC31_08775"/>
<evidence type="ECO:0000256" key="1">
    <source>
        <dbReference type="SAM" id="MobiDB-lite"/>
    </source>
</evidence>
<accession>A0A0U2Z803</accession>
<dbReference type="SUPFAM" id="SSF109998">
    <property type="entry name" value="Triger factor/SurA peptide-binding domain-like"/>
    <property type="match status" value="1"/>
</dbReference>